<reference evidence="1 2" key="1">
    <citation type="submission" date="2021-10" db="EMBL/GenBank/DDBJ databases">
        <authorList>
            <person name="Koch H."/>
        </authorList>
    </citation>
    <scope>NUCLEOTIDE SEQUENCE [LARGE SCALE GENOMIC DNA]</scope>
    <source>
        <strain evidence="1">6680</strain>
    </source>
</reference>
<protein>
    <submittedName>
        <fullName evidence="1">Uncharacterized protein</fullName>
    </submittedName>
</protein>
<name>A0ABM8YYV2_9PROT</name>
<gene>
    <name evidence="1" type="ORF">NTG6680_1489</name>
</gene>
<dbReference type="Proteomes" id="UP000839052">
    <property type="component" value="Chromosome"/>
</dbReference>
<evidence type="ECO:0000313" key="1">
    <source>
        <dbReference type="EMBL" id="CAG9932742.1"/>
    </source>
</evidence>
<dbReference type="EMBL" id="OU912926">
    <property type="protein sequence ID" value="CAG9932742.1"/>
    <property type="molecule type" value="Genomic_DNA"/>
</dbReference>
<accession>A0ABM8YYV2</accession>
<evidence type="ECO:0000313" key="2">
    <source>
        <dbReference type="Proteomes" id="UP000839052"/>
    </source>
</evidence>
<sequence length="51" mass="6113">MTVKLPIWELIVHEQNWDFKLLKRQKSIGNVEHDEEKPYHSTMRATFDATT</sequence>
<organism evidence="1 2">
    <name type="scientific">Candidatus Nitrotoga arctica</name>
    <dbReference type="NCBI Taxonomy" id="453162"/>
    <lineage>
        <taxon>Bacteria</taxon>
        <taxon>Pseudomonadati</taxon>
        <taxon>Pseudomonadota</taxon>
        <taxon>Betaproteobacteria</taxon>
        <taxon>Nitrosomonadales</taxon>
        <taxon>Gallionellaceae</taxon>
        <taxon>Candidatus Nitrotoga</taxon>
    </lineage>
</organism>
<proteinExistence type="predicted"/>
<keyword evidence="2" id="KW-1185">Reference proteome</keyword>